<proteinExistence type="predicted"/>
<protein>
    <submittedName>
        <fullName evidence="1">Uncharacterized protein</fullName>
    </submittedName>
</protein>
<accession>A0A655DZ83</accession>
<name>A0A655DZ83_SALET</name>
<evidence type="ECO:0000313" key="2">
    <source>
        <dbReference type="Proteomes" id="UP000042394"/>
    </source>
</evidence>
<gene>
    <name evidence="1" type="ORF">ERS008207_03818</name>
</gene>
<dbReference type="EMBL" id="CQPD01000047">
    <property type="protein sequence ID" value="CNU92578.1"/>
    <property type="molecule type" value="Genomic_DNA"/>
</dbReference>
<dbReference type="Proteomes" id="UP000042394">
    <property type="component" value="Unassembled WGS sequence"/>
</dbReference>
<dbReference type="AlphaFoldDB" id="A0A655DZ83"/>
<organism evidence="1 2">
    <name type="scientific">Salmonella enterica subsp. enterica serovar Bovismorbificans</name>
    <dbReference type="NCBI Taxonomy" id="58097"/>
    <lineage>
        <taxon>Bacteria</taxon>
        <taxon>Pseudomonadati</taxon>
        <taxon>Pseudomonadota</taxon>
        <taxon>Gammaproteobacteria</taxon>
        <taxon>Enterobacterales</taxon>
        <taxon>Enterobacteriaceae</taxon>
        <taxon>Salmonella</taxon>
    </lineage>
</organism>
<evidence type="ECO:0000313" key="1">
    <source>
        <dbReference type="EMBL" id="CNU92578.1"/>
    </source>
</evidence>
<sequence length="97" mass="11248">MHRFPSLTRRPGNGQQFIIANASQTNIRQRGGQAYIFTKLINLLDKLRRSIGEHKHCQRAKRNLFPMPVFVRGGQYRQTVMNGVRRRQPTAFKTEPG</sequence>
<reference evidence="1 2" key="1">
    <citation type="submission" date="2015-03" db="EMBL/GenBank/DDBJ databases">
        <authorList>
            <consortium name="Pathogen Informatics"/>
        </authorList>
    </citation>
    <scope>NUCLEOTIDE SEQUENCE [LARGE SCALE GENOMIC DNA]</scope>
    <source>
        <strain evidence="1 2">D4891</strain>
    </source>
</reference>